<evidence type="ECO:0000256" key="2">
    <source>
        <dbReference type="ARBA" id="ARBA00022741"/>
    </source>
</evidence>
<dbReference type="GO" id="GO:0004814">
    <property type="term" value="F:arginine-tRNA ligase activity"/>
    <property type="evidence" value="ECO:0007669"/>
    <property type="project" value="UniProtKB-EC"/>
</dbReference>
<dbReference type="InterPro" id="IPR001412">
    <property type="entry name" value="aa-tRNA-synth_I_CS"/>
</dbReference>
<evidence type="ECO:0000313" key="8">
    <source>
        <dbReference type="EMBL" id="KAJ1986420.1"/>
    </source>
</evidence>
<proteinExistence type="inferred from homology"/>
<dbReference type="NCBIfam" id="TIGR00456">
    <property type="entry name" value="argS"/>
    <property type="match status" value="1"/>
</dbReference>
<dbReference type="PANTHER" id="PTHR11956:SF11">
    <property type="entry name" value="ARGININE--TRNA LIGASE, MITOCHONDRIAL-RELATED"/>
    <property type="match status" value="1"/>
</dbReference>
<dbReference type="InterPro" id="IPR036695">
    <property type="entry name" value="Arg-tRNA-synth_N_sf"/>
</dbReference>
<keyword evidence="3 6" id="KW-0067">ATP-binding</keyword>
<comment type="caution">
    <text evidence="8">The sequence shown here is derived from an EMBL/GenBank/DDBJ whole genome shotgun (WGS) entry which is preliminary data.</text>
</comment>
<feature type="domain" description="Arginyl-tRNA synthetase catalytic core" evidence="7">
    <location>
        <begin position="81"/>
        <end position="345"/>
    </location>
</feature>
<dbReference type="Gene3D" id="3.40.50.620">
    <property type="entry name" value="HUPs"/>
    <property type="match status" value="1"/>
</dbReference>
<dbReference type="Proteomes" id="UP001151295">
    <property type="component" value="Unassembled WGS sequence"/>
</dbReference>
<dbReference type="EMBL" id="JANBQD010000174">
    <property type="protein sequence ID" value="KAJ1986420.1"/>
    <property type="molecule type" value="Genomic_DNA"/>
</dbReference>
<evidence type="ECO:0000256" key="4">
    <source>
        <dbReference type="ARBA" id="ARBA00023146"/>
    </source>
</evidence>
<organism evidence="8 9">
    <name type="scientific">Coemansia umbellata</name>
    <dbReference type="NCBI Taxonomy" id="1424467"/>
    <lineage>
        <taxon>Eukaryota</taxon>
        <taxon>Fungi</taxon>
        <taxon>Fungi incertae sedis</taxon>
        <taxon>Zoopagomycota</taxon>
        <taxon>Kickxellomycotina</taxon>
        <taxon>Kickxellomycetes</taxon>
        <taxon>Kickxellales</taxon>
        <taxon>Kickxellaceae</taxon>
        <taxon>Coemansia</taxon>
    </lineage>
</organism>
<dbReference type="InterPro" id="IPR014729">
    <property type="entry name" value="Rossmann-like_a/b/a_fold"/>
</dbReference>
<dbReference type="InterPro" id="IPR001278">
    <property type="entry name" value="Arg-tRNA-ligase"/>
</dbReference>
<keyword evidence="6" id="KW-0648">Protein biosynthesis</keyword>
<comment type="similarity">
    <text evidence="6">Belongs to the class-I aminoacyl-tRNA synthetase family.</text>
</comment>
<feature type="non-terminal residue" evidence="8">
    <location>
        <position position="429"/>
    </location>
</feature>
<gene>
    <name evidence="8" type="primary">SYR1_2</name>
    <name evidence="8" type="ORF">EDC05_006309</name>
</gene>
<evidence type="ECO:0000256" key="6">
    <source>
        <dbReference type="RuleBase" id="RU363038"/>
    </source>
</evidence>
<dbReference type="PANTHER" id="PTHR11956">
    <property type="entry name" value="ARGINYL-TRNA SYNTHETASE"/>
    <property type="match status" value="1"/>
</dbReference>
<dbReference type="SUPFAM" id="SSF55190">
    <property type="entry name" value="Arginyl-tRNA synthetase (ArgRS), N-terminal 'additional' domain"/>
    <property type="match status" value="1"/>
</dbReference>
<protein>
    <recommendedName>
        <fullName evidence="5">Arginyl-tRNA synthetase</fullName>
    </recommendedName>
</protein>
<dbReference type="PRINTS" id="PR01038">
    <property type="entry name" value="TRNASYNTHARG"/>
</dbReference>
<evidence type="ECO:0000313" key="9">
    <source>
        <dbReference type="Proteomes" id="UP001151295"/>
    </source>
</evidence>
<evidence type="ECO:0000256" key="1">
    <source>
        <dbReference type="ARBA" id="ARBA00022598"/>
    </source>
</evidence>
<keyword evidence="4 6" id="KW-0030">Aminoacyl-tRNA synthetase</keyword>
<evidence type="ECO:0000256" key="5">
    <source>
        <dbReference type="ARBA" id="ARBA00033033"/>
    </source>
</evidence>
<accession>A0ABQ8PD52</accession>
<dbReference type="Gene3D" id="3.30.1360.70">
    <property type="entry name" value="Arginyl tRNA synthetase N-terminal domain"/>
    <property type="match status" value="1"/>
</dbReference>
<dbReference type="SUPFAM" id="SSF52374">
    <property type="entry name" value="Nucleotidylyl transferase"/>
    <property type="match status" value="1"/>
</dbReference>
<dbReference type="Pfam" id="PF00750">
    <property type="entry name" value="tRNA-synt_1d"/>
    <property type="match status" value="1"/>
</dbReference>
<evidence type="ECO:0000256" key="3">
    <source>
        <dbReference type="ARBA" id="ARBA00022840"/>
    </source>
</evidence>
<dbReference type="InterPro" id="IPR035684">
    <property type="entry name" value="ArgRS_core"/>
</dbReference>
<evidence type="ECO:0000259" key="7">
    <source>
        <dbReference type="Pfam" id="PF00750"/>
    </source>
</evidence>
<keyword evidence="1 6" id="KW-0436">Ligase</keyword>
<keyword evidence="2 6" id="KW-0547">Nucleotide-binding</keyword>
<dbReference type="PROSITE" id="PS00178">
    <property type="entry name" value="AA_TRNA_LIGASE_I"/>
    <property type="match status" value="1"/>
</dbReference>
<keyword evidence="9" id="KW-1185">Reference proteome</keyword>
<reference evidence="8" key="1">
    <citation type="submission" date="2022-07" db="EMBL/GenBank/DDBJ databases">
        <title>Phylogenomic reconstructions and comparative analyses of Kickxellomycotina fungi.</title>
        <authorList>
            <person name="Reynolds N.K."/>
            <person name="Stajich J.E."/>
            <person name="Barry K."/>
            <person name="Grigoriev I.V."/>
            <person name="Crous P."/>
            <person name="Smith M.E."/>
        </authorList>
    </citation>
    <scope>NUCLEOTIDE SEQUENCE</scope>
    <source>
        <strain evidence="8">BCRC 34882</strain>
    </source>
</reference>
<name>A0ABQ8PD52_9FUNG</name>
<sequence>MFIIVSAIDLPKATTYGDLIITMPRLRLVGNPAQLAQSFAEKFKTDEAVTSVVATGYCLNFRVNRTTFIHNVLSTVHREGNKYGWTNEGTGKRAIVEFSSPNTAKPFHAGHLRSTIIGNFIYNLYKANDWDAISMNYLDDWGKQYSMLAIGFSRFGSEEKLAANPIIHLHEIYVAIHAEASKDPSIHDEPRMEDGDESALALWQRLRDISIVKYNETYARLNIKFDNYSGESLVGKGMEKAIKMLEDAGLIVENNVAKIIELAQCKLEEDAVVQKSDEITLYLTRDVGAAIEHYEKYKFDKIIYVVSSRQGLYFKQLFKTLELLKLPYADRFQHINYVMRENDKKYEKVEDSEHTFDVLGISAMVVQDMSARRIKDYDFDWTRILSLEGDIGPYLQHAHTHLCSLEHKSNPVNLDADVSILTEETAREI</sequence>